<reference evidence="1" key="1">
    <citation type="journal article" date="2020" name="G3 (Bethesda)">
        <title>High-Quality Assemblies for Three Invasive Social Wasps from the &lt;i&gt;Vespula&lt;/i&gt; Genus.</title>
        <authorList>
            <person name="Harrop T.W.R."/>
            <person name="Guhlin J."/>
            <person name="McLaughlin G.M."/>
            <person name="Permina E."/>
            <person name="Stockwell P."/>
            <person name="Gilligan J."/>
            <person name="Le Lec M.F."/>
            <person name="Gruber M.A.M."/>
            <person name="Quinn O."/>
            <person name="Lovegrove M."/>
            <person name="Duncan E.J."/>
            <person name="Remnant E.J."/>
            <person name="Van Eeckhoven J."/>
            <person name="Graham B."/>
            <person name="Knapp R.A."/>
            <person name="Langford K.W."/>
            <person name="Kronenberg Z."/>
            <person name="Press M.O."/>
            <person name="Eacker S.M."/>
            <person name="Wilson-Rankin E.E."/>
            <person name="Purcell J."/>
            <person name="Lester P.J."/>
            <person name="Dearden P.K."/>
        </authorList>
    </citation>
    <scope>NUCLEOTIDE SEQUENCE</scope>
    <source>
        <strain evidence="1">Volc-1</strain>
    </source>
</reference>
<sequence>MGSKRAGSPDSNVLTQGFHYSFASTGAMARYGKRAAAAAAAAAYCHRFSYETELRLPTTRTLGGPRLPRLSRDYRPGQQLICRRSKVLYLRLALSSHTTTGMEMQAASRRSF</sequence>
<dbReference type="Proteomes" id="UP000600918">
    <property type="component" value="Unassembled WGS sequence"/>
</dbReference>
<evidence type="ECO:0000313" key="1">
    <source>
        <dbReference type="EMBL" id="KAF7420265.1"/>
    </source>
</evidence>
<comment type="caution">
    <text evidence="1">The sequence shown here is derived from an EMBL/GenBank/DDBJ whole genome shotgun (WGS) entry which is preliminary data.</text>
</comment>
<organism evidence="1 2">
    <name type="scientific">Vespula pensylvanica</name>
    <name type="common">Western yellow jacket</name>
    <name type="synonym">Wasp</name>
    <dbReference type="NCBI Taxonomy" id="30213"/>
    <lineage>
        <taxon>Eukaryota</taxon>
        <taxon>Metazoa</taxon>
        <taxon>Ecdysozoa</taxon>
        <taxon>Arthropoda</taxon>
        <taxon>Hexapoda</taxon>
        <taxon>Insecta</taxon>
        <taxon>Pterygota</taxon>
        <taxon>Neoptera</taxon>
        <taxon>Endopterygota</taxon>
        <taxon>Hymenoptera</taxon>
        <taxon>Apocrita</taxon>
        <taxon>Aculeata</taxon>
        <taxon>Vespoidea</taxon>
        <taxon>Vespidae</taxon>
        <taxon>Vespinae</taxon>
        <taxon>Vespula</taxon>
    </lineage>
</organism>
<keyword evidence="2" id="KW-1185">Reference proteome</keyword>
<accession>A0A834NXA1</accession>
<gene>
    <name evidence="1" type="ORF">H0235_010562</name>
</gene>
<proteinExistence type="predicted"/>
<evidence type="ECO:0000313" key="2">
    <source>
        <dbReference type="Proteomes" id="UP000600918"/>
    </source>
</evidence>
<name>A0A834NXA1_VESPE</name>
<dbReference type="AlphaFoldDB" id="A0A834NXA1"/>
<dbReference type="EMBL" id="JACSDY010000009">
    <property type="protein sequence ID" value="KAF7420265.1"/>
    <property type="molecule type" value="Genomic_DNA"/>
</dbReference>
<protein>
    <submittedName>
        <fullName evidence="1">Uncharacterized protein</fullName>
    </submittedName>
</protein>